<feature type="transmembrane region" description="Helical" evidence="1">
    <location>
        <begin position="51"/>
        <end position="71"/>
    </location>
</feature>
<keyword evidence="3" id="KW-1185">Reference proteome</keyword>
<keyword evidence="1" id="KW-1133">Transmembrane helix</keyword>
<feature type="transmembrane region" description="Helical" evidence="1">
    <location>
        <begin position="26"/>
        <end position="45"/>
    </location>
</feature>
<keyword evidence="1" id="KW-0812">Transmembrane</keyword>
<evidence type="ECO:0000313" key="3">
    <source>
        <dbReference type="Proteomes" id="UP001484239"/>
    </source>
</evidence>
<sequence>MPTTPSDTEVRTVLTPAMRTLAVRRLAGGFLTLTGVVLVGMIGWFGTGWRLPIGLGVLLGALASAASLLVVGQRAVRRAFGLAPTGLWRLSALARAVPGTWALWVLVVPGVLEGRSALAREAWFALAVSGVIGLLALRVLLAAHRVGELETLADTMVVPTGEEGATDGE</sequence>
<dbReference type="Proteomes" id="UP001484239">
    <property type="component" value="Unassembled WGS sequence"/>
</dbReference>
<accession>A0ABU9E6V1</accession>
<dbReference type="RefSeq" id="WP_405284712.1">
    <property type="nucleotide sequence ID" value="NZ_CP144380.1"/>
</dbReference>
<feature type="transmembrane region" description="Helical" evidence="1">
    <location>
        <begin position="123"/>
        <end position="141"/>
    </location>
</feature>
<protein>
    <submittedName>
        <fullName evidence="2">Uncharacterized protein</fullName>
    </submittedName>
</protein>
<evidence type="ECO:0000256" key="1">
    <source>
        <dbReference type="SAM" id="Phobius"/>
    </source>
</evidence>
<proteinExistence type="predicted"/>
<feature type="transmembrane region" description="Helical" evidence="1">
    <location>
        <begin position="92"/>
        <end position="111"/>
    </location>
</feature>
<gene>
    <name evidence="2" type="ORF">WI372_05750</name>
</gene>
<organism evidence="2 3">
    <name type="scientific">Gaopeijia maritima</name>
    <dbReference type="NCBI Taxonomy" id="3119007"/>
    <lineage>
        <taxon>Bacteria</taxon>
        <taxon>Pseudomonadati</taxon>
        <taxon>Gemmatimonadota</taxon>
        <taxon>Longimicrobiia</taxon>
        <taxon>Gaopeijiales</taxon>
        <taxon>Gaopeijiaceae</taxon>
        <taxon>Gaopeijia</taxon>
    </lineage>
</organism>
<name>A0ABU9E6V1_9BACT</name>
<comment type="caution">
    <text evidence="2">The sequence shown here is derived from an EMBL/GenBank/DDBJ whole genome shotgun (WGS) entry which is preliminary data.</text>
</comment>
<dbReference type="EMBL" id="JBBHLI010000002">
    <property type="protein sequence ID" value="MEK9500473.1"/>
    <property type="molecule type" value="Genomic_DNA"/>
</dbReference>
<evidence type="ECO:0000313" key="2">
    <source>
        <dbReference type="EMBL" id="MEK9500473.1"/>
    </source>
</evidence>
<keyword evidence="1" id="KW-0472">Membrane</keyword>
<reference evidence="2 3" key="1">
    <citation type="submission" date="2024-02" db="EMBL/GenBank/DDBJ databases">
        <title>A novel Gemmatimonadota bacterium.</title>
        <authorList>
            <person name="Du Z.-J."/>
            <person name="Ye Y.-Q."/>
        </authorList>
    </citation>
    <scope>NUCLEOTIDE SEQUENCE [LARGE SCALE GENOMIC DNA]</scope>
    <source>
        <strain evidence="2 3">DH-20</strain>
    </source>
</reference>